<reference evidence="2 3" key="1">
    <citation type="submission" date="2024-09" db="EMBL/GenBank/DDBJ databases">
        <title>Draft genome sequence of Candidatus Magnetaquicoccaceae bacterium FCR-1.</title>
        <authorList>
            <person name="Shimoshige H."/>
            <person name="Shimamura S."/>
            <person name="Taoka A."/>
            <person name="Kobayashi H."/>
            <person name="Maekawa T."/>
        </authorList>
    </citation>
    <scope>NUCLEOTIDE SEQUENCE [LARGE SCALE GENOMIC DNA]</scope>
    <source>
        <strain evidence="2 3">FCR-1</strain>
    </source>
</reference>
<feature type="compositionally biased region" description="Polar residues" evidence="1">
    <location>
        <begin position="1"/>
        <end position="20"/>
    </location>
</feature>
<evidence type="ECO:0000313" key="3">
    <source>
        <dbReference type="Proteomes" id="UP001628193"/>
    </source>
</evidence>
<evidence type="ECO:0000313" key="2">
    <source>
        <dbReference type="EMBL" id="GAB0056909.1"/>
    </source>
</evidence>
<evidence type="ECO:0000256" key="1">
    <source>
        <dbReference type="SAM" id="MobiDB-lite"/>
    </source>
</evidence>
<dbReference type="RefSeq" id="WP_420904625.1">
    <property type="nucleotide sequence ID" value="NZ_BAAFGK010000004.1"/>
</dbReference>
<proteinExistence type="predicted"/>
<feature type="region of interest" description="Disordered" evidence="1">
    <location>
        <begin position="1"/>
        <end position="24"/>
    </location>
</feature>
<sequence length="565" mass="63881">MTNSNNSEDLPSRSGGTNHTPPDLKQAFLSRNQTRFVEAVNRFNRTHDAGPAGIFAALFAQQWLEREIHPAWRGAVLAVSRNPEHQWLARLLAESSSPSALVAAFLDHWTQQPVENPKAQAIAAWRAAHPADPQGAVLDDWRALGIVHTPLQQRIRHIQLAQKETSQEMGGSADRERIARIDTLPTPDDLPPWSKVGFIPRMACSQSCRHCQFVWRDPMKNLPDPMPTLHWIDQTTQSLLFTGGELHDQLPLFERTIRELPHIRAFAILLNGATTTTLEEAESIFHALDEARRVRPKQSAPPEVILQVSFDEYHQEILVNRDGTLHERIPVANIANLLQIAPRHPKIRLVLLHKQTRLNLSGAILEKGVIARLQQELLARGLTLHPLRHAVSPRHKQDPVDPTRTMPVIRDLMFVLSSHPEQPIHLMSSTIDAFGRASLLDRSEFIQERGLLNDLLQHGQTHGERFDIDPMIRADGIVTCFGATHLWMGDLSREPRETVRARFVKDPLLAALARFDRRLIDLHREIATDTDRILATASGPHHVFHQLTETADARRHLTQRLLATL</sequence>
<dbReference type="EMBL" id="BAAFGK010000004">
    <property type="protein sequence ID" value="GAB0056909.1"/>
    <property type="molecule type" value="Genomic_DNA"/>
</dbReference>
<name>A0ABQ0C7Q1_9PROT</name>
<organism evidence="2 3">
    <name type="scientific">Candidatus Magnetaquiglobus chichijimensis</name>
    <dbReference type="NCBI Taxonomy" id="3141448"/>
    <lineage>
        <taxon>Bacteria</taxon>
        <taxon>Pseudomonadati</taxon>
        <taxon>Pseudomonadota</taxon>
        <taxon>Magnetococcia</taxon>
        <taxon>Magnetococcales</taxon>
        <taxon>Candidatus Magnetaquicoccaceae</taxon>
        <taxon>Candidatus Magnetaquiglobus</taxon>
    </lineage>
</organism>
<gene>
    <name evidence="2" type="ORF">SIID45300_01224</name>
</gene>
<dbReference type="Proteomes" id="UP001628193">
    <property type="component" value="Unassembled WGS sequence"/>
</dbReference>
<comment type="caution">
    <text evidence="2">The sequence shown here is derived from an EMBL/GenBank/DDBJ whole genome shotgun (WGS) entry which is preliminary data.</text>
</comment>
<accession>A0ABQ0C7Q1</accession>
<protein>
    <recommendedName>
        <fullName evidence="4">Radical SAM protein</fullName>
    </recommendedName>
</protein>
<evidence type="ECO:0008006" key="4">
    <source>
        <dbReference type="Google" id="ProtNLM"/>
    </source>
</evidence>
<keyword evidence="3" id="KW-1185">Reference proteome</keyword>